<comment type="caution">
    <text evidence="1">The sequence shown here is derived from an EMBL/GenBank/DDBJ whole genome shotgun (WGS) entry which is preliminary data.</text>
</comment>
<organism evidence="1 2">
    <name type="scientific">Araneus ventricosus</name>
    <name type="common">Orbweaver spider</name>
    <name type="synonym">Epeira ventricosa</name>
    <dbReference type="NCBI Taxonomy" id="182803"/>
    <lineage>
        <taxon>Eukaryota</taxon>
        <taxon>Metazoa</taxon>
        <taxon>Ecdysozoa</taxon>
        <taxon>Arthropoda</taxon>
        <taxon>Chelicerata</taxon>
        <taxon>Arachnida</taxon>
        <taxon>Araneae</taxon>
        <taxon>Araneomorphae</taxon>
        <taxon>Entelegynae</taxon>
        <taxon>Araneoidea</taxon>
        <taxon>Araneidae</taxon>
        <taxon>Araneus</taxon>
    </lineage>
</organism>
<dbReference type="EMBL" id="BGPR01003797">
    <property type="protein sequence ID" value="GBM92526.1"/>
    <property type="molecule type" value="Genomic_DNA"/>
</dbReference>
<gene>
    <name evidence="1" type="ORF">AVEN_177955_1</name>
</gene>
<accession>A0A4Y2JTP7</accession>
<sequence>MTKKSVEFKTLLKLFPRRKQNEPCIPNRYIYLFLVVSEVDSPQRRYIYDAPLSVPKNEPLRLSFPTGKLSFIRIVLEDDLGQLRPQPAPSKVGHGTALIRVDAAHL</sequence>
<evidence type="ECO:0000313" key="2">
    <source>
        <dbReference type="Proteomes" id="UP000499080"/>
    </source>
</evidence>
<dbReference type="Proteomes" id="UP000499080">
    <property type="component" value="Unassembled WGS sequence"/>
</dbReference>
<protein>
    <submittedName>
        <fullName evidence="1">Uncharacterized protein</fullName>
    </submittedName>
</protein>
<evidence type="ECO:0000313" key="1">
    <source>
        <dbReference type="EMBL" id="GBM92526.1"/>
    </source>
</evidence>
<reference evidence="1 2" key="1">
    <citation type="journal article" date="2019" name="Sci. Rep.">
        <title>Orb-weaving spider Araneus ventricosus genome elucidates the spidroin gene catalogue.</title>
        <authorList>
            <person name="Kono N."/>
            <person name="Nakamura H."/>
            <person name="Ohtoshi R."/>
            <person name="Moran D.A.P."/>
            <person name="Shinohara A."/>
            <person name="Yoshida Y."/>
            <person name="Fujiwara M."/>
            <person name="Mori M."/>
            <person name="Tomita M."/>
            <person name="Arakawa K."/>
        </authorList>
    </citation>
    <scope>NUCLEOTIDE SEQUENCE [LARGE SCALE GENOMIC DNA]</scope>
</reference>
<dbReference type="AlphaFoldDB" id="A0A4Y2JTP7"/>
<proteinExistence type="predicted"/>
<keyword evidence="2" id="KW-1185">Reference proteome</keyword>
<name>A0A4Y2JTP7_ARAVE</name>